<dbReference type="InParanoid" id="E9GKG3"/>
<name>E9GKG3_DAPPU</name>
<dbReference type="KEGG" id="dpx:DAPPUDRAFT_319030"/>
<organism evidence="1 2">
    <name type="scientific">Daphnia pulex</name>
    <name type="common">Water flea</name>
    <dbReference type="NCBI Taxonomy" id="6669"/>
    <lineage>
        <taxon>Eukaryota</taxon>
        <taxon>Metazoa</taxon>
        <taxon>Ecdysozoa</taxon>
        <taxon>Arthropoda</taxon>
        <taxon>Crustacea</taxon>
        <taxon>Branchiopoda</taxon>
        <taxon>Diplostraca</taxon>
        <taxon>Cladocera</taxon>
        <taxon>Anomopoda</taxon>
        <taxon>Daphniidae</taxon>
        <taxon>Daphnia</taxon>
    </lineage>
</organism>
<dbReference type="eggNOG" id="ENOG502SB4G">
    <property type="taxonomic scope" value="Eukaryota"/>
</dbReference>
<protein>
    <recommendedName>
        <fullName evidence="3">Ubiquitin-like protease family profile domain-containing protein</fullName>
    </recommendedName>
</protein>
<gene>
    <name evidence="1" type="ORF">DAPPUDRAFT_319030</name>
</gene>
<dbReference type="PANTHER" id="PTHR34718">
    <property type="entry name" value="PHD-TYPE DOMAIN-CONTAINING PROTEIN"/>
    <property type="match status" value="1"/>
</dbReference>
<dbReference type="PANTHER" id="PTHR34718:SF2">
    <property type="entry name" value="PHD-TYPE DOMAIN-CONTAINING PROTEIN"/>
    <property type="match status" value="1"/>
</dbReference>
<reference evidence="1 2" key="1">
    <citation type="journal article" date="2011" name="Science">
        <title>The ecoresponsive genome of Daphnia pulex.</title>
        <authorList>
            <person name="Colbourne J.K."/>
            <person name="Pfrender M.E."/>
            <person name="Gilbert D."/>
            <person name="Thomas W.K."/>
            <person name="Tucker A."/>
            <person name="Oakley T.H."/>
            <person name="Tokishita S."/>
            <person name="Aerts A."/>
            <person name="Arnold G.J."/>
            <person name="Basu M.K."/>
            <person name="Bauer D.J."/>
            <person name="Caceres C.E."/>
            <person name="Carmel L."/>
            <person name="Casola C."/>
            <person name="Choi J.H."/>
            <person name="Detter J.C."/>
            <person name="Dong Q."/>
            <person name="Dusheyko S."/>
            <person name="Eads B.D."/>
            <person name="Frohlich T."/>
            <person name="Geiler-Samerotte K.A."/>
            <person name="Gerlach D."/>
            <person name="Hatcher P."/>
            <person name="Jogdeo S."/>
            <person name="Krijgsveld J."/>
            <person name="Kriventseva E.V."/>
            <person name="Kultz D."/>
            <person name="Laforsch C."/>
            <person name="Lindquist E."/>
            <person name="Lopez J."/>
            <person name="Manak J.R."/>
            <person name="Muller J."/>
            <person name="Pangilinan J."/>
            <person name="Patwardhan R.P."/>
            <person name="Pitluck S."/>
            <person name="Pritham E.J."/>
            <person name="Rechtsteiner A."/>
            <person name="Rho M."/>
            <person name="Rogozin I.B."/>
            <person name="Sakarya O."/>
            <person name="Salamov A."/>
            <person name="Schaack S."/>
            <person name="Shapiro H."/>
            <person name="Shiga Y."/>
            <person name="Skalitzky C."/>
            <person name="Smith Z."/>
            <person name="Souvorov A."/>
            <person name="Sung W."/>
            <person name="Tang Z."/>
            <person name="Tsuchiya D."/>
            <person name="Tu H."/>
            <person name="Vos H."/>
            <person name="Wang M."/>
            <person name="Wolf Y.I."/>
            <person name="Yamagata H."/>
            <person name="Yamada T."/>
            <person name="Ye Y."/>
            <person name="Shaw J.R."/>
            <person name="Andrews J."/>
            <person name="Crease T.J."/>
            <person name="Tang H."/>
            <person name="Lucas S.M."/>
            <person name="Robertson H.M."/>
            <person name="Bork P."/>
            <person name="Koonin E.V."/>
            <person name="Zdobnov E.M."/>
            <person name="Grigoriev I.V."/>
            <person name="Lynch M."/>
            <person name="Boore J.L."/>
        </authorList>
    </citation>
    <scope>NUCLEOTIDE SEQUENCE [LARGE SCALE GENOMIC DNA]</scope>
</reference>
<dbReference type="HOGENOM" id="CLU_922168_0_0_1"/>
<evidence type="ECO:0000313" key="2">
    <source>
        <dbReference type="Proteomes" id="UP000000305"/>
    </source>
</evidence>
<dbReference type="OrthoDB" id="6353126at2759"/>
<proteinExistence type="predicted"/>
<accession>E9GKG3</accession>
<dbReference type="InterPro" id="IPR038765">
    <property type="entry name" value="Papain-like_cys_pep_sf"/>
</dbReference>
<keyword evidence="2" id="KW-1185">Reference proteome</keyword>
<dbReference type="SUPFAM" id="SSF54001">
    <property type="entry name" value="Cysteine proteinases"/>
    <property type="match status" value="1"/>
</dbReference>
<dbReference type="Proteomes" id="UP000000305">
    <property type="component" value="Unassembled WGS sequence"/>
</dbReference>
<dbReference type="AlphaFoldDB" id="E9GKG3"/>
<dbReference type="EMBL" id="GL732549">
    <property type="protein sequence ID" value="EFX80070.1"/>
    <property type="molecule type" value="Genomic_DNA"/>
</dbReference>
<evidence type="ECO:0000313" key="1">
    <source>
        <dbReference type="EMBL" id="EFX80070.1"/>
    </source>
</evidence>
<dbReference type="Gene3D" id="3.40.395.10">
    <property type="entry name" value="Adenoviral Proteinase, Chain A"/>
    <property type="match status" value="1"/>
</dbReference>
<evidence type="ECO:0008006" key="3">
    <source>
        <dbReference type="Google" id="ProtNLM"/>
    </source>
</evidence>
<sequence>MEQVDHQYESYADPASSLSCFNECVSSADSPNLNRTDKSTLIAALSDHEYIKLTPTMHSKRDDCLVASAVPTSDSPVIPVPAFDSPRPDEADLSIIAVLVDQENAKSATTMDSKEDIFPAPAVPTSDSPVVIPSVPSVRFKDRRNHAAWLMLFLDKHHPNIGGLFCGTLGASLNFPKAQGDKWLQVVQDGSNHWALVAKGFSQPEQVLVYDSMPRTPWDNAHVLSCMSSLLKTPEKEMTYLVKTCQRQNNGFDYGVFAIAFATSLANGEDRATRLYDPKKLRSQLVFVSSKTVLALHKKKSQ</sequence>